<dbReference type="Gene3D" id="3.90.550.10">
    <property type="entry name" value="Spore Coat Polysaccharide Biosynthesis Protein SpsA, Chain A"/>
    <property type="match status" value="1"/>
</dbReference>
<dbReference type="CDD" id="cd00761">
    <property type="entry name" value="Glyco_tranf_GTA_type"/>
    <property type="match status" value="1"/>
</dbReference>
<dbReference type="InterPro" id="IPR001173">
    <property type="entry name" value="Glyco_trans_2-like"/>
</dbReference>
<dbReference type="PANTHER" id="PTHR43646">
    <property type="entry name" value="GLYCOSYLTRANSFERASE"/>
    <property type="match status" value="1"/>
</dbReference>
<dbReference type="Proteomes" id="UP000565468">
    <property type="component" value="Unassembled WGS sequence"/>
</dbReference>
<keyword evidence="3" id="KW-0808">Transferase</keyword>
<feature type="domain" description="Glycosyltransferase 2-like" evidence="2">
    <location>
        <begin position="43"/>
        <end position="167"/>
    </location>
</feature>
<gene>
    <name evidence="3" type="ORF">HII30_14925</name>
</gene>
<evidence type="ECO:0000313" key="4">
    <source>
        <dbReference type="Proteomes" id="UP000565468"/>
    </source>
</evidence>
<comment type="caution">
    <text evidence="3">The sequence shown here is derived from an EMBL/GenBank/DDBJ whole genome shotgun (WGS) entry which is preliminary data.</text>
</comment>
<feature type="transmembrane region" description="Helical" evidence="1">
    <location>
        <begin position="6"/>
        <end position="27"/>
    </location>
</feature>
<evidence type="ECO:0000256" key="1">
    <source>
        <dbReference type="SAM" id="Phobius"/>
    </source>
</evidence>
<keyword evidence="1" id="KW-0472">Membrane</keyword>
<proteinExistence type="predicted"/>
<dbReference type="Pfam" id="PF00535">
    <property type="entry name" value="Glycos_transf_2"/>
    <property type="match status" value="1"/>
</dbReference>
<organism evidence="3 4">
    <name type="scientific">Paenibacillus lemnae</name>
    <dbReference type="NCBI Taxonomy" id="1330551"/>
    <lineage>
        <taxon>Bacteria</taxon>
        <taxon>Bacillati</taxon>
        <taxon>Bacillota</taxon>
        <taxon>Bacilli</taxon>
        <taxon>Bacillales</taxon>
        <taxon>Paenibacillaceae</taxon>
        <taxon>Paenibacillus</taxon>
    </lineage>
</organism>
<reference evidence="3 4" key="1">
    <citation type="submission" date="2020-04" db="EMBL/GenBank/DDBJ databases">
        <title>Paenibacillus algicola sp. nov., a novel marine bacterium producing alginate lyase.</title>
        <authorList>
            <person name="Huang H."/>
        </authorList>
    </citation>
    <scope>NUCLEOTIDE SEQUENCE [LARGE SCALE GENOMIC DNA]</scope>
    <source>
        <strain evidence="3 4">L7-75</strain>
    </source>
</reference>
<sequence>MEVFFQILLMVIAVQLLFVLWNGHTWIKPPKKSADRKDLPLLSVLIPARNEENNIEGAIQSVLDNSYSNLEVVILDDRSDDATSQIVLQMAERDSRVRLIQGEDMPEGWCGKVYACHQLSLEAKGEWWLFMDADVRLKTEALSSVCRLANQQTRGMITGFPFQIVNSWMERLIVPLMTFTILCHLPISLVRKASSSKFAAAHGGFIFVYRDSYRKAGGHAAIPDQLVDDMALARAFKQAKEPVLLADVHQHVQMRMYHSAAEVWGGYRKNIFDGLGRSISLLLAVSLFYFVLYVFPAAFMMYSLITMFLFPESHQEWGLLLWTSACVLAGISVKMAADLRQGQPGWLAFLQPISMLLLILLALDSCRTAFTRKGYQWKGRFYS</sequence>
<keyword evidence="1" id="KW-0812">Transmembrane</keyword>
<name>A0A848M8X7_PAELE</name>
<dbReference type="SUPFAM" id="SSF53448">
    <property type="entry name" value="Nucleotide-diphospho-sugar transferases"/>
    <property type="match status" value="1"/>
</dbReference>
<evidence type="ECO:0000313" key="3">
    <source>
        <dbReference type="EMBL" id="NMO97056.1"/>
    </source>
</evidence>
<dbReference type="GO" id="GO:0016740">
    <property type="term" value="F:transferase activity"/>
    <property type="evidence" value="ECO:0007669"/>
    <property type="project" value="UniProtKB-KW"/>
</dbReference>
<protein>
    <submittedName>
        <fullName evidence="3">Glycosyltransferase</fullName>
    </submittedName>
</protein>
<dbReference type="PANTHER" id="PTHR43646:SF3">
    <property type="entry name" value="SLR1566 PROTEIN"/>
    <property type="match status" value="1"/>
</dbReference>
<accession>A0A848M8X7</accession>
<feature type="transmembrane region" description="Helical" evidence="1">
    <location>
        <begin position="343"/>
        <end position="363"/>
    </location>
</feature>
<keyword evidence="1" id="KW-1133">Transmembrane helix</keyword>
<evidence type="ECO:0000259" key="2">
    <source>
        <dbReference type="Pfam" id="PF00535"/>
    </source>
</evidence>
<feature type="transmembrane region" description="Helical" evidence="1">
    <location>
        <begin position="279"/>
        <end position="305"/>
    </location>
</feature>
<dbReference type="InterPro" id="IPR029044">
    <property type="entry name" value="Nucleotide-diphossugar_trans"/>
</dbReference>
<dbReference type="EMBL" id="JABBPN010000014">
    <property type="protein sequence ID" value="NMO97056.1"/>
    <property type="molecule type" value="Genomic_DNA"/>
</dbReference>
<dbReference type="AlphaFoldDB" id="A0A848M8X7"/>
<keyword evidence="4" id="KW-1185">Reference proteome</keyword>